<evidence type="ECO:0000256" key="7">
    <source>
        <dbReference type="PROSITE-ProRule" id="PRU01393"/>
    </source>
</evidence>
<evidence type="ECO:0000313" key="11">
    <source>
        <dbReference type="Proteomes" id="UP001306508"/>
    </source>
</evidence>
<dbReference type="InterPro" id="IPR001578">
    <property type="entry name" value="Peptidase_C12_UCH"/>
</dbReference>
<dbReference type="GO" id="GO:0005737">
    <property type="term" value="C:cytoplasm"/>
    <property type="evidence" value="ECO:0007669"/>
    <property type="project" value="TreeGrafter"/>
</dbReference>
<dbReference type="AlphaFoldDB" id="A0AAN7WMC6"/>
<keyword evidence="11" id="KW-1185">Reference proteome</keyword>
<feature type="active site" description="Proton donor" evidence="7">
    <location>
        <position position="165"/>
    </location>
</feature>
<dbReference type="EMBL" id="JAWIZZ010000035">
    <property type="protein sequence ID" value="KAK5781479.1"/>
    <property type="molecule type" value="Genomic_DNA"/>
</dbReference>
<evidence type="ECO:0000256" key="3">
    <source>
        <dbReference type="ARBA" id="ARBA00022670"/>
    </source>
</evidence>
<evidence type="ECO:0000256" key="8">
    <source>
        <dbReference type="RuleBase" id="RU361215"/>
    </source>
</evidence>
<evidence type="ECO:0000256" key="1">
    <source>
        <dbReference type="ARBA" id="ARBA00000707"/>
    </source>
</evidence>
<feature type="site" description="Transition state stabilizer" evidence="7">
    <location>
        <position position="88"/>
    </location>
</feature>
<keyword evidence="3 7" id="KW-0645">Protease</keyword>
<evidence type="ECO:0000256" key="5">
    <source>
        <dbReference type="ARBA" id="ARBA00022801"/>
    </source>
</evidence>
<dbReference type="PROSITE" id="PS52048">
    <property type="entry name" value="UCH_DOMAIN"/>
    <property type="match status" value="1"/>
</dbReference>
<sequence>MNKDLTAVIPLESNPEVFDRFAYNLGLSTSYNFNDIFSIDDAELLAFLPRPVIAIVLLFPIQKNESLSPNYHSSNLISKDEQPIWLKQNFQNACGLYALLHILINNKRKLRKGSPLDEFLNNNKEIICSNIDQFIINFIQKHNQDFNESSGETTNPGPETNINLHFISFISYDGKLWELDGRSVKEEPLLLGNVNKMNQIDLENVDLINQPIIIKRIKKYMNNVDSESDKLKFSLMGLSKQ</sequence>
<evidence type="ECO:0000259" key="9">
    <source>
        <dbReference type="PROSITE" id="PS52048"/>
    </source>
</evidence>
<feature type="active site" description="Nucleophile" evidence="7">
    <location>
        <position position="94"/>
    </location>
</feature>
<dbReference type="Pfam" id="PF01088">
    <property type="entry name" value="Peptidase_C12"/>
    <property type="match status" value="1"/>
</dbReference>
<dbReference type="GO" id="GO:0016579">
    <property type="term" value="P:protein deubiquitination"/>
    <property type="evidence" value="ECO:0007669"/>
    <property type="project" value="TreeGrafter"/>
</dbReference>
<name>A0AAN7WMC6_9SACH</name>
<organism evidence="10 11">
    <name type="scientific">Arxiozyma heterogenica</name>
    <dbReference type="NCBI Taxonomy" id="278026"/>
    <lineage>
        <taxon>Eukaryota</taxon>
        <taxon>Fungi</taxon>
        <taxon>Dikarya</taxon>
        <taxon>Ascomycota</taxon>
        <taxon>Saccharomycotina</taxon>
        <taxon>Saccharomycetes</taxon>
        <taxon>Saccharomycetales</taxon>
        <taxon>Saccharomycetaceae</taxon>
        <taxon>Arxiozyma</taxon>
    </lineage>
</organism>
<proteinExistence type="inferred from homology"/>
<dbReference type="Proteomes" id="UP001306508">
    <property type="component" value="Unassembled WGS sequence"/>
</dbReference>
<keyword evidence="6 7" id="KW-0788">Thiol protease</keyword>
<dbReference type="PANTHER" id="PTHR10589">
    <property type="entry name" value="UBIQUITIN CARBOXYL-TERMINAL HYDROLASE"/>
    <property type="match status" value="1"/>
</dbReference>
<comment type="similarity">
    <text evidence="2 7 8">Belongs to the peptidase C12 family.</text>
</comment>
<dbReference type="Gene3D" id="3.40.532.10">
    <property type="entry name" value="Peptidase C12, ubiquitin carboxyl-terminal hydrolase"/>
    <property type="match status" value="1"/>
</dbReference>
<dbReference type="PANTHER" id="PTHR10589:SF17">
    <property type="entry name" value="UBIQUITIN CARBOXYL-TERMINAL HYDROLASE"/>
    <property type="match status" value="1"/>
</dbReference>
<evidence type="ECO:0000313" key="10">
    <source>
        <dbReference type="EMBL" id="KAK5781479.1"/>
    </source>
</evidence>
<keyword evidence="4 7" id="KW-0833">Ubl conjugation pathway</keyword>
<accession>A0AAN7WMC6</accession>
<dbReference type="InterPro" id="IPR036959">
    <property type="entry name" value="Peptidase_C12_UCH_sf"/>
</dbReference>
<comment type="caution">
    <text evidence="10">The sequence shown here is derived from an EMBL/GenBank/DDBJ whole genome shotgun (WGS) entry which is preliminary data.</text>
</comment>
<dbReference type="SUPFAM" id="SSF54001">
    <property type="entry name" value="Cysteine proteinases"/>
    <property type="match status" value="1"/>
</dbReference>
<feature type="domain" description="UCH catalytic" evidence="9">
    <location>
        <begin position="7"/>
        <end position="240"/>
    </location>
</feature>
<reference evidence="11" key="1">
    <citation type="submission" date="2023-07" db="EMBL/GenBank/DDBJ databases">
        <title>A draft genome of Kazachstania heterogenica Y-27499.</title>
        <authorList>
            <person name="Donic C."/>
            <person name="Kralova J.S."/>
            <person name="Fidel L."/>
            <person name="Ben-Dor S."/>
            <person name="Jung S."/>
        </authorList>
    </citation>
    <scope>NUCLEOTIDE SEQUENCE [LARGE SCALE GENOMIC DNA]</scope>
    <source>
        <strain evidence="11">Y27499</strain>
    </source>
</reference>
<dbReference type="EC" id="3.4.19.12" evidence="8"/>
<dbReference type="InterPro" id="IPR038765">
    <property type="entry name" value="Papain-like_cys_pep_sf"/>
</dbReference>
<evidence type="ECO:0000256" key="6">
    <source>
        <dbReference type="ARBA" id="ARBA00022807"/>
    </source>
</evidence>
<protein>
    <recommendedName>
        <fullName evidence="8">Ubiquitin carboxyl-terminal hydrolase</fullName>
        <ecNumber evidence="8">3.4.19.12</ecNumber>
    </recommendedName>
</protein>
<keyword evidence="5 7" id="KW-0378">Hydrolase</keyword>
<comment type="catalytic activity">
    <reaction evidence="1 7 8">
        <text>Thiol-dependent hydrolysis of ester, thioester, amide, peptide and isopeptide bonds formed by the C-terminal Gly of ubiquitin (a 76-residue protein attached to proteins as an intracellular targeting signal).</text>
        <dbReference type="EC" id="3.4.19.12"/>
    </reaction>
</comment>
<dbReference type="GO" id="GO:0004843">
    <property type="term" value="F:cysteine-type deubiquitinase activity"/>
    <property type="evidence" value="ECO:0007669"/>
    <property type="project" value="UniProtKB-UniRule"/>
</dbReference>
<evidence type="ECO:0000256" key="2">
    <source>
        <dbReference type="ARBA" id="ARBA00009326"/>
    </source>
</evidence>
<dbReference type="PRINTS" id="PR00707">
    <property type="entry name" value="UBCTHYDRLASE"/>
</dbReference>
<evidence type="ECO:0000256" key="4">
    <source>
        <dbReference type="ARBA" id="ARBA00022786"/>
    </source>
</evidence>
<gene>
    <name evidence="10" type="ORF">RI543_001027</name>
</gene>
<dbReference type="GO" id="GO:0006511">
    <property type="term" value="P:ubiquitin-dependent protein catabolic process"/>
    <property type="evidence" value="ECO:0007669"/>
    <property type="project" value="UniProtKB-UniRule"/>
</dbReference>
<feature type="site" description="Important for enzyme activity" evidence="7">
    <location>
        <position position="180"/>
    </location>
</feature>